<dbReference type="Proteomes" id="UP000054058">
    <property type="component" value="Unassembled WGS sequence"/>
</dbReference>
<comment type="caution">
    <text evidence="2">The sequence shown here is derived from an EMBL/GenBank/DDBJ whole genome shotgun (WGS) entry which is preliminary data.</text>
</comment>
<evidence type="ECO:0000313" key="3">
    <source>
        <dbReference type="Proteomes" id="UP000054058"/>
    </source>
</evidence>
<dbReference type="eggNOG" id="COG3122">
    <property type="taxonomic scope" value="Bacteria"/>
</dbReference>
<proteinExistence type="predicted"/>
<reference evidence="2 3" key="1">
    <citation type="submission" date="2014-01" db="EMBL/GenBank/DDBJ databases">
        <title>Marinomonas ushuaiensis DSM 15871 Genome Sequencing.</title>
        <authorList>
            <person name="Lai Q."/>
            <person name="Shao Z.S."/>
        </authorList>
    </citation>
    <scope>NUCLEOTIDE SEQUENCE [LARGE SCALE GENOMIC DNA]</scope>
    <source>
        <strain evidence="2 3">DSM 15871</strain>
    </source>
</reference>
<accession>X7E0M2</accession>
<protein>
    <recommendedName>
        <fullName evidence="4">Nucleoprotein/polynucleotide-associated enzyme</fullName>
    </recommendedName>
</protein>
<dbReference type="OrthoDB" id="5294470at2"/>
<dbReference type="RefSeq" id="WP_036163837.1">
    <property type="nucleotide sequence ID" value="NZ_JAMB01000020.1"/>
</dbReference>
<dbReference type="AlphaFoldDB" id="X7E0M2"/>
<evidence type="ECO:0008006" key="4">
    <source>
        <dbReference type="Google" id="ProtNLM"/>
    </source>
</evidence>
<dbReference type="EMBL" id="JAMB01000020">
    <property type="protein sequence ID" value="ETX09497.1"/>
    <property type="molecule type" value="Genomic_DNA"/>
</dbReference>
<dbReference type="Pfam" id="PF09831">
    <property type="entry name" value="DUF2058"/>
    <property type="match status" value="1"/>
</dbReference>
<feature type="region of interest" description="Disordered" evidence="1">
    <location>
        <begin position="31"/>
        <end position="53"/>
    </location>
</feature>
<gene>
    <name evidence="2" type="ORF">MUS1_08315</name>
</gene>
<keyword evidence="3" id="KW-1185">Reference proteome</keyword>
<evidence type="ECO:0000256" key="1">
    <source>
        <dbReference type="SAM" id="MobiDB-lite"/>
    </source>
</evidence>
<dbReference type="InterPro" id="IPR018636">
    <property type="entry name" value="DUF2058"/>
</dbReference>
<dbReference type="PATRIC" id="fig|1122207.3.peg.3016"/>
<name>X7E0M2_9GAMM</name>
<sequence length="183" mass="21119">MAAKSLQEQLLGVGLVDKKKVKKLKAEKLQHKQQVKKGKATASAADELEKQEELKRQRVEKIEKDRALNLERQKLAEQKAVQGQIRQMIEQNRVRKENGDIAYHFTDAKKVKQLYISQAMHNDLSRGHLAIAKLDQQYEIIPEPVAVKINERDSSYILVCNNRVESVDDDPYADFQIPDDLMW</sequence>
<organism evidence="2 3">
    <name type="scientific">Marinomonas ushuaiensis DSM 15871</name>
    <dbReference type="NCBI Taxonomy" id="1122207"/>
    <lineage>
        <taxon>Bacteria</taxon>
        <taxon>Pseudomonadati</taxon>
        <taxon>Pseudomonadota</taxon>
        <taxon>Gammaproteobacteria</taxon>
        <taxon>Oceanospirillales</taxon>
        <taxon>Oceanospirillaceae</taxon>
        <taxon>Marinomonas</taxon>
    </lineage>
</organism>
<dbReference type="STRING" id="1122207.MUS1_08315"/>
<evidence type="ECO:0000313" key="2">
    <source>
        <dbReference type="EMBL" id="ETX09497.1"/>
    </source>
</evidence>